<sequence>MCEKLLDVIVEDFDEEQARAELAGMEEQFVDKMIDGIGEDIGEVVPDPYEEEEEEL</sequence>
<accession>A0ABT1RR35</accession>
<name>A0ABT1RR35_9FIRM</name>
<organism evidence="1 2">
    <name type="scientific">Anaerovorax odorimutans</name>
    <dbReference type="NCBI Taxonomy" id="109327"/>
    <lineage>
        <taxon>Bacteria</taxon>
        <taxon>Bacillati</taxon>
        <taxon>Bacillota</taxon>
        <taxon>Clostridia</taxon>
        <taxon>Peptostreptococcales</taxon>
        <taxon>Anaerovoracaceae</taxon>
        <taxon>Anaerovorax</taxon>
    </lineage>
</organism>
<protein>
    <submittedName>
        <fullName evidence="1">Uncharacterized protein</fullName>
    </submittedName>
</protein>
<evidence type="ECO:0000313" key="1">
    <source>
        <dbReference type="EMBL" id="MCQ4637657.1"/>
    </source>
</evidence>
<reference evidence="1 2" key="1">
    <citation type="submission" date="2022-06" db="EMBL/GenBank/DDBJ databases">
        <title>Isolation of gut microbiota from human fecal samples.</title>
        <authorList>
            <person name="Pamer E.G."/>
            <person name="Barat B."/>
            <person name="Waligurski E."/>
            <person name="Medina S."/>
            <person name="Paddock L."/>
            <person name="Mostad J."/>
        </authorList>
    </citation>
    <scope>NUCLEOTIDE SEQUENCE [LARGE SCALE GENOMIC DNA]</scope>
    <source>
        <strain evidence="1 2">SL.3.17</strain>
    </source>
</reference>
<gene>
    <name evidence="1" type="ORF">NE619_13065</name>
</gene>
<evidence type="ECO:0000313" key="2">
    <source>
        <dbReference type="Proteomes" id="UP001524502"/>
    </source>
</evidence>
<comment type="caution">
    <text evidence="1">The sequence shown here is derived from an EMBL/GenBank/DDBJ whole genome shotgun (WGS) entry which is preliminary data.</text>
</comment>
<dbReference type="RefSeq" id="WP_227754972.1">
    <property type="nucleotide sequence ID" value="NZ_JANFXK010000015.1"/>
</dbReference>
<dbReference type="Proteomes" id="UP001524502">
    <property type="component" value="Unassembled WGS sequence"/>
</dbReference>
<keyword evidence="2" id="KW-1185">Reference proteome</keyword>
<dbReference type="EMBL" id="JANFXK010000015">
    <property type="protein sequence ID" value="MCQ4637657.1"/>
    <property type="molecule type" value="Genomic_DNA"/>
</dbReference>
<proteinExistence type="predicted"/>